<dbReference type="EMBL" id="KQ257453">
    <property type="protein sequence ID" value="KND02272.1"/>
    <property type="molecule type" value="Genomic_DNA"/>
</dbReference>
<dbReference type="Gene3D" id="3.80.10.10">
    <property type="entry name" value="Ribonuclease Inhibitor"/>
    <property type="match status" value="2"/>
</dbReference>
<feature type="compositionally biased region" description="Basic and acidic residues" evidence="3">
    <location>
        <begin position="450"/>
        <end position="459"/>
    </location>
</feature>
<feature type="region of interest" description="Disordered" evidence="3">
    <location>
        <begin position="22"/>
        <end position="62"/>
    </location>
</feature>
<protein>
    <submittedName>
        <fullName evidence="4">Uncharacterized protein</fullName>
    </submittedName>
</protein>
<dbReference type="PANTHER" id="PTHR15454">
    <property type="entry name" value="NISCHARIN RELATED"/>
    <property type="match status" value="1"/>
</dbReference>
<dbReference type="Pfam" id="PF12799">
    <property type="entry name" value="LRR_4"/>
    <property type="match status" value="1"/>
</dbReference>
<dbReference type="STRING" id="645134.A0A0L0HMD8"/>
<dbReference type="CDD" id="cd23767">
    <property type="entry name" value="IQCD"/>
    <property type="match status" value="2"/>
</dbReference>
<dbReference type="eggNOG" id="KOG0531">
    <property type="taxonomic scope" value="Eukaryota"/>
</dbReference>
<keyword evidence="2" id="KW-0677">Repeat</keyword>
<sequence>MSGSDEEIDFDVEEVIRSELKALSNLTSTEEDDEHVSDEETNGTTSPTIQDDSDDSELPTLERMESWADYIQTIESREADRREYDNNFTEDELPPADLEEYLMGSSRSSLELPLDTPIATIDLQPHLPADIDDIDTDTPAMVAENIDYSEWKADTDSYLKDVDSVSDNIENGTMDTHLDQAELDRHLEEVESELNQRLSILQTKSASEEALLESLHKEAEKAGIPLDPPLRRELVEETLGLTATRSLAEGLPERNGSNRSLLDIQQEVLASQRAASPQAYHTTEILPIMALVETPAVTDVESEEEKLLRATERNLRAEYDFITGRQREEAGEQSKLRFRLDSFSTSKTTHSRAIREFKQRQRDVQEKTRRLVAWFANDAKVAFDKERDRAAVLMGRLNPLLESQQSLQRSAEDKLTNKKQTAEKLASDIAKLREEARPLIEKATASSSDIESKNEEIERQTNQLQQKKAQRDALLLKRLEEEEAARKRELDLLLGSLKRQRQSSEASAAELLELESLELKETSLTKIPNLEAAPKIRHVILDNNMLSDVRGLEGLKDLRSLSLQGNHYTTLDLGWFTELRSLNAANNDLSEISHISACAHLHVLDLSHNPLKSLEFLSSAKSMHVLVLRNTQLVELGHLEALRQLLYLDVSQNRLHNPTLESISDCKLLQYLSLSENVYTEFPRIPNNMLCELDVHHNNIRNLNIAKWSPRLRIINLSDNHVKYIEPLAMAPFLQELNLANNYLADFTSIFGLAVCRDLKSIDLTDNPIVHDANFHKVIAVLFPRIKSINGRTIEDLAKAKGQKRFAKYTSVKVVKWCKAACKYLRTFIEDEHQSTGEKAQCLQDFRRVVQAQHRNIATFMGAQYKPYLRYLYAPSSLSETEEMRIVLQLQERRINWLAALLQQHVSEIESLLKRQEPNFDMALMACVEELSDRIKDASIATIQALWRGRMVRRAKLRRNGAARLIQKCWRQYKLRKLENVNIQLAHARQQAAAVLIQATWRGHKIYEWYKKEKRKSSAKALVSKAGISKPPHQVPTPRPVARPHSPDDLDDLETDVHKWLDNANENEFDEKMDSYLQTENLVHFSQPVKPPIQRRVSKQYGAAVHKDAEAVLRQQFETLLNSNDAPPIGPRDPLHMLLVSRGMVKTPSPGRTAFGDAREMSIRRTPSPEGRDPTGMTASMLLSRRSQADRLHQSVPDQPEHEAEKQPEDIGAEGEKTAWNLSSEVTQALLQRKIGRDAKMQKQAKLRERLKDPMERLKTIQALQHASALKHGGEATRNGVIYEWDVLTAKDLRPDYLQRREPKRLPPLDHHFENPAQTNLGKTPGPVLLINNYVSKKLMRNHRDKESPEPQIHAVTPHLADPDIGHHTATYHVDAGPHSHRQLHYAFYHAEYLPSLKDHGYTGPTLTTRQQQLIDRKA</sequence>
<evidence type="ECO:0000313" key="5">
    <source>
        <dbReference type="Proteomes" id="UP000053201"/>
    </source>
</evidence>
<dbReference type="RefSeq" id="XP_016610311.1">
    <property type="nucleotide sequence ID" value="XM_016757212.1"/>
</dbReference>
<feature type="compositionally biased region" description="Basic and acidic residues" evidence="3">
    <location>
        <begin position="1187"/>
        <end position="1212"/>
    </location>
</feature>
<dbReference type="OrthoDB" id="7451790at2759"/>
<feature type="region of interest" description="Disordered" evidence="3">
    <location>
        <begin position="1028"/>
        <end position="1047"/>
    </location>
</feature>
<reference evidence="4 5" key="1">
    <citation type="submission" date="2009-08" db="EMBL/GenBank/DDBJ databases">
        <title>The Genome Sequence of Spizellomyces punctatus strain DAOM BR117.</title>
        <authorList>
            <consortium name="The Broad Institute Genome Sequencing Platform"/>
            <person name="Russ C."/>
            <person name="Cuomo C."/>
            <person name="Shea T."/>
            <person name="Young S.K."/>
            <person name="Zeng Q."/>
            <person name="Koehrsen M."/>
            <person name="Haas B."/>
            <person name="Borodovsky M."/>
            <person name="Guigo R."/>
            <person name="Alvarado L."/>
            <person name="Berlin A."/>
            <person name="Bochicchio J."/>
            <person name="Borenstein D."/>
            <person name="Chapman S."/>
            <person name="Chen Z."/>
            <person name="Engels R."/>
            <person name="Freedman E."/>
            <person name="Gellesch M."/>
            <person name="Goldberg J."/>
            <person name="Griggs A."/>
            <person name="Gujja S."/>
            <person name="Heiman D."/>
            <person name="Hepburn T."/>
            <person name="Howarth C."/>
            <person name="Jen D."/>
            <person name="Larson L."/>
            <person name="Lewis B."/>
            <person name="Mehta T."/>
            <person name="Park D."/>
            <person name="Pearson M."/>
            <person name="Roberts A."/>
            <person name="Saif S."/>
            <person name="Shenoy N."/>
            <person name="Sisk P."/>
            <person name="Stolte C."/>
            <person name="Sykes S."/>
            <person name="Thomson T."/>
            <person name="Walk T."/>
            <person name="White J."/>
            <person name="Yandava C."/>
            <person name="Burger G."/>
            <person name="Gray M.W."/>
            <person name="Holland P.W.H."/>
            <person name="King N."/>
            <person name="Lang F.B.F."/>
            <person name="Roger A.J."/>
            <person name="Ruiz-Trillo I."/>
            <person name="Lander E."/>
            <person name="Nusbaum C."/>
        </authorList>
    </citation>
    <scope>NUCLEOTIDE SEQUENCE [LARGE SCALE GENOMIC DNA]</scope>
    <source>
        <strain evidence="4 5">DAOM BR117</strain>
    </source>
</reference>
<dbReference type="PROSITE" id="PS51450">
    <property type="entry name" value="LRR"/>
    <property type="match status" value="4"/>
</dbReference>
<dbReference type="GO" id="GO:0005737">
    <property type="term" value="C:cytoplasm"/>
    <property type="evidence" value="ECO:0007669"/>
    <property type="project" value="TreeGrafter"/>
</dbReference>
<dbReference type="GeneID" id="27692183"/>
<dbReference type="InterPro" id="IPR000048">
    <property type="entry name" value="IQ_motif_EF-hand-BS"/>
</dbReference>
<dbReference type="SUPFAM" id="SSF52058">
    <property type="entry name" value="L domain-like"/>
    <property type="match status" value="1"/>
</dbReference>
<dbReference type="SUPFAM" id="SSF52540">
    <property type="entry name" value="P-loop containing nucleoside triphosphate hydrolases"/>
    <property type="match status" value="1"/>
</dbReference>
<dbReference type="InterPro" id="IPR027417">
    <property type="entry name" value="P-loop_NTPase"/>
</dbReference>
<evidence type="ECO:0000256" key="2">
    <source>
        <dbReference type="ARBA" id="ARBA00022737"/>
    </source>
</evidence>
<feature type="region of interest" description="Disordered" evidence="3">
    <location>
        <begin position="1306"/>
        <end position="1325"/>
    </location>
</feature>
<dbReference type="InterPro" id="IPR032675">
    <property type="entry name" value="LRR_dom_sf"/>
</dbReference>
<dbReference type="VEuPathDB" id="FungiDB:SPPG_09058"/>
<dbReference type="InterPro" id="IPR025875">
    <property type="entry name" value="Leu-rich_rpt_4"/>
</dbReference>
<evidence type="ECO:0000256" key="1">
    <source>
        <dbReference type="ARBA" id="ARBA00022614"/>
    </source>
</evidence>
<keyword evidence="1" id="KW-0433">Leucine-rich repeat</keyword>
<keyword evidence="5" id="KW-1185">Reference proteome</keyword>
<dbReference type="Gene3D" id="1.20.5.190">
    <property type="match status" value="1"/>
</dbReference>
<evidence type="ECO:0000256" key="3">
    <source>
        <dbReference type="SAM" id="MobiDB-lite"/>
    </source>
</evidence>
<dbReference type="InParanoid" id="A0A0L0HMD8"/>
<dbReference type="PROSITE" id="PS50096">
    <property type="entry name" value="IQ"/>
    <property type="match status" value="2"/>
</dbReference>
<dbReference type="Proteomes" id="UP000053201">
    <property type="component" value="Unassembled WGS sequence"/>
</dbReference>
<evidence type="ECO:0000313" key="4">
    <source>
        <dbReference type="EMBL" id="KND02272.1"/>
    </source>
</evidence>
<dbReference type="Pfam" id="PF00612">
    <property type="entry name" value="IQ"/>
    <property type="match status" value="2"/>
</dbReference>
<feature type="region of interest" description="Disordered" evidence="3">
    <location>
        <begin position="1146"/>
        <end position="1212"/>
    </location>
</feature>
<proteinExistence type="predicted"/>
<dbReference type="InterPro" id="IPR001611">
    <property type="entry name" value="Leu-rich_rpt"/>
</dbReference>
<organism evidence="4 5">
    <name type="scientific">Spizellomyces punctatus (strain DAOM BR117)</name>
    <dbReference type="NCBI Taxonomy" id="645134"/>
    <lineage>
        <taxon>Eukaryota</taxon>
        <taxon>Fungi</taxon>
        <taxon>Fungi incertae sedis</taxon>
        <taxon>Chytridiomycota</taxon>
        <taxon>Chytridiomycota incertae sedis</taxon>
        <taxon>Chytridiomycetes</taxon>
        <taxon>Spizellomycetales</taxon>
        <taxon>Spizellomycetaceae</taxon>
        <taxon>Spizellomyces</taxon>
    </lineage>
</organism>
<feature type="compositionally biased region" description="Acidic residues" evidence="3">
    <location>
        <begin position="29"/>
        <end position="41"/>
    </location>
</feature>
<accession>A0A0L0HMD8</accession>
<feature type="region of interest" description="Disordered" evidence="3">
    <location>
        <begin position="440"/>
        <end position="465"/>
    </location>
</feature>
<dbReference type="PANTHER" id="PTHR15454:SF56">
    <property type="entry name" value="PROTEIN PHOSPHATASE 1 REGULATORY SUBUNIT 7-RELATED"/>
    <property type="match status" value="1"/>
</dbReference>
<dbReference type="SMART" id="SM00015">
    <property type="entry name" value="IQ"/>
    <property type="match status" value="3"/>
</dbReference>
<gene>
    <name evidence="4" type="ORF">SPPG_09058</name>
</gene>
<name>A0A0L0HMD8_SPIPD</name>